<evidence type="ECO:0000259" key="1">
    <source>
        <dbReference type="Pfam" id="PF01370"/>
    </source>
</evidence>
<evidence type="ECO:0000313" key="3">
    <source>
        <dbReference type="Proteomes" id="UP001375743"/>
    </source>
</evidence>
<dbReference type="PANTHER" id="PTHR43245:SF13">
    <property type="entry name" value="UDP-D-APIOSE_UDP-D-XYLOSE SYNTHASE 2"/>
    <property type="match status" value="1"/>
</dbReference>
<accession>A0ABU8XWH1</accession>
<sequence length="340" mass="36402">MTIEPIRPRSRRRHVLITGGLGFIGTHVADAFLAAGHAVTLVDSMVQAVTDGSWYRGMPEVAIHTISIEDYLEQGADLAAFDLVIHAASHVGPASILKYTGRLGFEIVNATHRVIEACLEAGRPLVVFSSAEVYGRSGRLAESDDLIVPVPYSTRVEYAIGKALTEAMTLNSRHRGLKGLVIRPFNVTGSRQSKAGGFVMPTFVQQALSGQPITVFAGGRQTRAFLAATDLARFLVEHLDAALASGHGIVNLGNPDNAVSVLELAHRIKRLAGSTSPIVHVDGKAIHGELYEEAASVDKLPVLDAAVAAGWTPRVGLDELIQQTIAFYRSHRDFCADEAA</sequence>
<dbReference type="Gene3D" id="3.40.50.720">
    <property type="entry name" value="NAD(P)-binding Rossmann-like Domain"/>
    <property type="match status" value="1"/>
</dbReference>
<feature type="domain" description="NAD-dependent epimerase/dehydratase" evidence="1">
    <location>
        <begin position="15"/>
        <end position="253"/>
    </location>
</feature>
<dbReference type="SUPFAM" id="SSF51735">
    <property type="entry name" value="NAD(P)-binding Rossmann-fold domains"/>
    <property type="match status" value="1"/>
</dbReference>
<organism evidence="2 3">
    <name type="scientific">Benzoatithermus flavus</name>
    <dbReference type="NCBI Taxonomy" id="3108223"/>
    <lineage>
        <taxon>Bacteria</taxon>
        <taxon>Pseudomonadati</taxon>
        <taxon>Pseudomonadota</taxon>
        <taxon>Alphaproteobacteria</taxon>
        <taxon>Geminicoccales</taxon>
        <taxon>Geminicoccaceae</taxon>
        <taxon>Benzoatithermus</taxon>
    </lineage>
</organism>
<dbReference type="InterPro" id="IPR050177">
    <property type="entry name" value="Lipid_A_modif_metabolic_enz"/>
</dbReference>
<proteinExistence type="predicted"/>
<gene>
    <name evidence="2" type="ORF">U1T56_20560</name>
</gene>
<dbReference type="RefSeq" id="WP_418161401.1">
    <property type="nucleotide sequence ID" value="NZ_JBBLZC010000029.1"/>
</dbReference>
<dbReference type="EMBL" id="JBBLZC010000029">
    <property type="protein sequence ID" value="MEK0085552.1"/>
    <property type="molecule type" value="Genomic_DNA"/>
</dbReference>
<dbReference type="Pfam" id="PF01370">
    <property type="entry name" value="Epimerase"/>
    <property type="match status" value="1"/>
</dbReference>
<dbReference type="Proteomes" id="UP001375743">
    <property type="component" value="Unassembled WGS sequence"/>
</dbReference>
<protein>
    <submittedName>
        <fullName evidence="2">NAD(P)-dependent oxidoreductase</fullName>
    </submittedName>
</protein>
<dbReference type="PANTHER" id="PTHR43245">
    <property type="entry name" value="BIFUNCTIONAL POLYMYXIN RESISTANCE PROTEIN ARNA"/>
    <property type="match status" value="1"/>
</dbReference>
<keyword evidence="3" id="KW-1185">Reference proteome</keyword>
<dbReference type="InterPro" id="IPR036291">
    <property type="entry name" value="NAD(P)-bd_dom_sf"/>
</dbReference>
<reference evidence="2 3" key="1">
    <citation type="submission" date="2024-01" db="EMBL/GenBank/DDBJ databases">
        <title>Multi-omics insights into the function and evolution of sodium benzoate biodegradation pathways in Benzoatithermus flavus gen. nov., sp. nov. from hot spring.</title>
        <authorList>
            <person name="Hu C.-J."/>
            <person name="Li W.-J."/>
        </authorList>
    </citation>
    <scope>NUCLEOTIDE SEQUENCE [LARGE SCALE GENOMIC DNA]</scope>
    <source>
        <strain evidence="2 3">SYSU G07066</strain>
    </source>
</reference>
<evidence type="ECO:0000313" key="2">
    <source>
        <dbReference type="EMBL" id="MEK0085552.1"/>
    </source>
</evidence>
<name>A0ABU8XWH1_9PROT</name>
<comment type="caution">
    <text evidence="2">The sequence shown here is derived from an EMBL/GenBank/DDBJ whole genome shotgun (WGS) entry which is preliminary data.</text>
</comment>
<dbReference type="InterPro" id="IPR001509">
    <property type="entry name" value="Epimerase_deHydtase"/>
</dbReference>